<feature type="signal peptide" evidence="1">
    <location>
        <begin position="1"/>
        <end position="24"/>
    </location>
</feature>
<feature type="chain" id="PRO_5042035643" evidence="1">
    <location>
        <begin position="25"/>
        <end position="55"/>
    </location>
</feature>
<keyword evidence="3" id="KW-1185">Reference proteome</keyword>
<reference evidence="2 3" key="2">
    <citation type="journal article" date="2022" name="Mar. Drugs">
        <title>Bioassay-Guided Fractionation Leads to the Detection of Cholic Acid Generated by the Rare Thalassomonas sp.</title>
        <authorList>
            <person name="Pheiffer F."/>
            <person name="Schneider Y.K."/>
            <person name="Hansen E.H."/>
            <person name="Andersen J.H."/>
            <person name="Isaksson J."/>
            <person name="Busche T."/>
            <person name="R C."/>
            <person name="Kalinowski J."/>
            <person name="Zyl L.V."/>
            <person name="Trindade M."/>
        </authorList>
    </citation>
    <scope>NUCLEOTIDE SEQUENCE [LARGE SCALE GENOMIC DNA]</scope>
    <source>
        <strain evidence="2 3">XOM25</strain>
    </source>
</reference>
<proteinExistence type="predicted"/>
<keyword evidence="1" id="KW-0732">Signal</keyword>
<dbReference type="EMBL" id="CP059733">
    <property type="protein sequence ID" value="WDE04582.1"/>
    <property type="molecule type" value="Genomic_DNA"/>
</dbReference>
<sequence length="55" mass="6137">MTKKMKMVLAAVGVGIGLATSANATPGNWEQRYCAENPRDCYCEYRGGRKYCFIL</sequence>
<dbReference type="Proteomes" id="UP000032352">
    <property type="component" value="Chromosome"/>
</dbReference>
<gene>
    <name evidence="2" type="ORF">SG34_025150</name>
</gene>
<evidence type="ECO:0000313" key="3">
    <source>
        <dbReference type="Proteomes" id="UP000032352"/>
    </source>
</evidence>
<accession>A0AAE9Z1L9</accession>
<protein>
    <submittedName>
        <fullName evidence="2">Uncharacterized protein</fullName>
    </submittedName>
</protein>
<dbReference type="AlphaFoldDB" id="A0AAE9Z1L9"/>
<dbReference type="RefSeq" id="WP_161797949.1">
    <property type="nucleotide sequence ID" value="NZ_CP059733.1"/>
</dbReference>
<evidence type="ECO:0000256" key="1">
    <source>
        <dbReference type="SAM" id="SignalP"/>
    </source>
</evidence>
<evidence type="ECO:0000313" key="2">
    <source>
        <dbReference type="EMBL" id="WDE04582.1"/>
    </source>
</evidence>
<reference evidence="2 3" key="1">
    <citation type="journal article" date="2015" name="Genome Announc.">
        <title>Draft Genome Sequences of Marine Isolates of Thalassomonas viridans and Thalassomonas actiniarum.</title>
        <authorList>
            <person name="Olonade I."/>
            <person name="van Zyl L.J."/>
            <person name="Trindade M."/>
        </authorList>
    </citation>
    <scope>NUCLEOTIDE SEQUENCE [LARGE SCALE GENOMIC DNA]</scope>
    <source>
        <strain evidence="2 3">XOM25</strain>
    </source>
</reference>
<name>A0AAE9Z1L9_9GAMM</name>
<organism evidence="2 3">
    <name type="scientific">Thalassomonas viridans</name>
    <dbReference type="NCBI Taxonomy" id="137584"/>
    <lineage>
        <taxon>Bacteria</taxon>
        <taxon>Pseudomonadati</taxon>
        <taxon>Pseudomonadota</taxon>
        <taxon>Gammaproteobacteria</taxon>
        <taxon>Alteromonadales</taxon>
        <taxon>Colwelliaceae</taxon>
        <taxon>Thalassomonas</taxon>
    </lineage>
</organism>
<dbReference type="KEGG" id="tvd:SG34_025150"/>